<evidence type="ECO:0000313" key="1">
    <source>
        <dbReference type="EMBL" id="TQB75968.1"/>
    </source>
</evidence>
<organism evidence="1 2">
    <name type="scientific">Monascus purpureus</name>
    <name type="common">Red mold</name>
    <name type="synonym">Monascus anka</name>
    <dbReference type="NCBI Taxonomy" id="5098"/>
    <lineage>
        <taxon>Eukaryota</taxon>
        <taxon>Fungi</taxon>
        <taxon>Dikarya</taxon>
        <taxon>Ascomycota</taxon>
        <taxon>Pezizomycotina</taxon>
        <taxon>Eurotiomycetes</taxon>
        <taxon>Eurotiomycetidae</taxon>
        <taxon>Eurotiales</taxon>
        <taxon>Aspergillaceae</taxon>
        <taxon>Monascus</taxon>
    </lineage>
</organism>
<dbReference type="STRING" id="5098.A0A507R459"/>
<accession>A0A507R459</accession>
<dbReference type="Proteomes" id="UP000319663">
    <property type="component" value="Unassembled WGS sequence"/>
</dbReference>
<reference evidence="1 2" key="1">
    <citation type="submission" date="2019-06" db="EMBL/GenBank/DDBJ databases">
        <title>Wine fermentation using esterase from Monascus purpureus.</title>
        <authorList>
            <person name="Geng C."/>
            <person name="Zhang Y."/>
        </authorList>
    </citation>
    <scope>NUCLEOTIDE SEQUENCE [LARGE SCALE GENOMIC DNA]</scope>
    <source>
        <strain evidence="1">HQ1</strain>
    </source>
</reference>
<protein>
    <submittedName>
        <fullName evidence="1">Uncharacterized protein</fullName>
    </submittedName>
</protein>
<dbReference type="EMBL" id="VIFY01000013">
    <property type="protein sequence ID" value="TQB75968.1"/>
    <property type="molecule type" value="Genomic_DNA"/>
</dbReference>
<comment type="caution">
    <text evidence="1">The sequence shown here is derived from an EMBL/GenBank/DDBJ whole genome shotgun (WGS) entry which is preliminary data.</text>
</comment>
<dbReference type="OrthoDB" id="5431239at2759"/>
<keyword evidence="2" id="KW-1185">Reference proteome</keyword>
<dbReference type="AlphaFoldDB" id="A0A507R459"/>
<gene>
    <name evidence="1" type="ORF">MPDQ_001170</name>
</gene>
<name>A0A507R459_MONPU</name>
<sequence>MDTSTPKLRYQPYRLNSLPEPPEDWSMLGEGEMRCLNRFRRTELDSLLTFHFWGIDHGIQGTITNGKRLKALQKLIYYQEPGHRPQSLAELVDFERDAGPRLLNQRLEPRPLPISRFYPDPPHPAHSRLIIGYLRPPDIPSDISDLYVQQFYFPPWLVEGLLPSSFSNFPASNLGKAVGLTECALGVGTPKVVPVPWQPDAMDVATIDNNEEACIDSALDTTVVEAIERAVMRFAYKSLERHPSAFSRLARPSLTATTPHDLLKAVVGSFSATSRVALSGDVDQFDPQGTLYHYCGRGPVYRGSSSTVDAIIVAGMFLDAGLTVIDRTDGWENRFQKFEQAFIDAIGMNWDVYSAQVSADMRDLFWEILSKCVHVPDPNALLSMWLCCTENFAQFHFSHRDVLGGCDCRPDVEIFEQSSTFAAPSGREDINGVSMEELLARYFAPVDYCTGCGKQAFCRTVIQLPMRLVVSPGDPMRIRRHTGNVTFSYCDQHGQIQTATYRWIGGIYSKGTHRRVYWTDSERGERDQGEIRMYDSQVNLGLIVGGIPPAYPEDRVPAEWWQNVNDLPLLFYERVLNPSSEVLNSARASITRMVNMQRQNQLILQEHDPWTPLKAMEMIP</sequence>
<evidence type="ECO:0000313" key="2">
    <source>
        <dbReference type="Proteomes" id="UP000319663"/>
    </source>
</evidence>
<proteinExistence type="predicted"/>